<feature type="binding site" evidence="15">
    <location>
        <position position="53"/>
    </location>
    <ligand>
        <name>ATP</name>
        <dbReference type="ChEBI" id="CHEBI:30616"/>
    </ligand>
</feature>
<evidence type="ECO:0000313" key="20">
    <source>
        <dbReference type="Proteomes" id="UP000736164"/>
    </source>
</evidence>
<evidence type="ECO:0000256" key="3">
    <source>
        <dbReference type="ARBA" id="ARBA00012513"/>
    </source>
</evidence>
<dbReference type="GO" id="GO:0050321">
    <property type="term" value="F:tau-protein kinase activity"/>
    <property type="evidence" value="ECO:0007669"/>
    <property type="project" value="TreeGrafter"/>
</dbReference>
<protein>
    <recommendedName>
        <fullName evidence="3">non-specific serine/threonine protein kinase</fullName>
        <ecNumber evidence="3">2.7.11.1</ecNumber>
    </recommendedName>
</protein>
<keyword evidence="5" id="KW-0723">Serine/threonine-protein kinase</keyword>
<feature type="region of interest" description="Disordered" evidence="16">
    <location>
        <begin position="1126"/>
        <end position="1218"/>
    </location>
</feature>
<keyword evidence="11 15" id="KW-0067">ATP-binding</keyword>
<dbReference type="InterPro" id="IPR017441">
    <property type="entry name" value="Protein_kinase_ATP_BS"/>
</dbReference>
<dbReference type="Gene3D" id="3.30.200.20">
    <property type="entry name" value="Phosphorylase Kinase, domain 1"/>
    <property type="match status" value="1"/>
</dbReference>
<feature type="compositionally biased region" description="Low complexity" evidence="16">
    <location>
        <begin position="1069"/>
        <end position="1096"/>
    </location>
</feature>
<keyword evidence="7" id="KW-0808">Transferase</keyword>
<dbReference type="PROSITE" id="PS50030">
    <property type="entry name" value="UBA"/>
    <property type="match status" value="1"/>
</dbReference>
<dbReference type="SUPFAM" id="SSF56112">
    <property type="entry name" value="Protein kinase-like (PK-like)"/>
    <property type="match status" value="1"/>
</dbReference>
<dbReference type="EMBL" id="JAAWVO010046211">
    <property type="protein sequence ID" value="MBN3319599.1"/>
    <property type="molecule type" value="Genomic_DNA"/>
</dbReference>
<evidence type="ECO:0000256" key="2">
    <source>
        <dbReference type="ARBA" id="ARBA00004496"/>
    </source>
</evidence>
<feature type="region of interest" description="Disordered" evidence="16">
    <location>
        <begin position="565"/>
        <end position="652"/>
    </location>
</feature>
<feature type="non-terminal residue" evidence="19">
    <location>
        <position position="1"/>
    </location>
</feature>
<evidence type="ECO:0000256" key="16">
    <source>
        <dbReference type="SAM" id="MobiDB-lite"/>
    </source>
</evidence>
<evidence type="ECO:0000256" key="5">
    <source>
        <dbReference type="ARBA" id="ARBA00022527"/>
    </source>
</evidence>
<dbReference type="Pfam" id="PF00069">
    <property type="entry name" value="Pkinase"/>
    <property type="match status" value="2"/>
</dbReference>
<feature type="compositionally biased region" description="Polar residues" evidence="16">
    <location>
        <begin position="639"/>
        <end position="652"/>
    </location>
</feature>
<dbReference type="PROSITE" id="PS00108">
    <property type="entry name" value="PROTEIN_KINASE_ST"/>
    <property type="match status" value="1"/>
</dbReference>
<keyword evidence="10 19" id="KW-0418">Kinase</keyword>
<dbReference type="PROSITE" id="PS00107">
    <property type="entry name" value="PROTEIN_KINASE_ATP"/>
    <property type="match status" value="1"/>
</dbReference>
<dbReference type="GO" id="GO:0000226">
    <property type="term" value="P:microtubule cytoskeleton organization"/>
    <property type="evidence" value="ECO:0007669"/>
    <property type="project" value="TreeGrafter"/>
</dbReference>
<evidence type="ECO:0000256" key="14">
    <source>
        <dbReference type="ARBA" id="ARBA00048679"/>
    </source>
</evidence>
<evidence type="ECO:0000259" key="17">
    <source>
        <dbReference type="PROSITE" id="PS50011"/>
    </source>
</evidence>
<dbReference type="Gene3D" id="1.10.510.10">
    <property type="entry name" value="Transferase(Phosphotransferase) domain 1"/>
    <property type="match status" value="1"/>
</dbReference>
<evidence type="ECO:0000256" key="1">
    <source>
        <dbReference type="ARBA" id="ARBA00001946"/>
    </source>
</evidence>
<evidence type="ECO:0000256" key="13">
    <source>
        <dbReference type="ARBA" id="ARBA00047899"/>
    </source>
</evidence>
<keyword evidence="20" id="KW-1185">Reference proteome</keyword>
<evidence type="ECO:0000256" key="6">
    <source>
        <dbReference type="ARBA" id="ARBA00022553"/>
    </source>
</evidence>
<feature type="region of interest" description="Disordered" evidence="16">
    <location>
        <begin position="142"/>
        <end position="162"/>
    </location>
</feature>
<dbReference type="PANTHER" id="PTHR24346">
    <property type="entry name" value="MAP/MICROTUBULE AFFINITY-REGULATING KINASE"/>
    <property type="match status" value="1"/>
</dbReference>
<reference evidence="19" key="1">
    <citation type="journal article" date="2021" name="Cell">
        <title>Tracing the genetic footprints of vertebrate landing in non-teleost ray-finned fishes.</title>
        <authorList>
            <person name="Bi X."/>
            <person name="Wang K."/>
            <person name="Yang L."/>
            <person name="Pan H."/>
            <person name="Jiang H."/>
            <person name="Wei Q."/>
            <person name="Fang M."/>
            <person name="Yu H."/>
            <person name="Zhu C."/>
            <person name="Cai Y."/>
            <person name="He Y."/>
            <person name="Gan X."/>
            <person name="Zeng H."/>
            <person name="Yu D."/>
            <person name="Zhu Y."/>
            <person name="Jiang H."/>
            <person name="Qiu Q."/>
            <person name="Yang H."/>
            <person name="Zhang Y.E."/>
            <person name="Wang W."/>
            <person name="Zhu M."/>
            <person name="He S."/>
            <person name="Zhang G."/>
        </authorList>
    </citation>
    <scope>NUCLEOTIDE SEQUENCE</scope>
    <source>
        <strain evidence="19">Allg_001</strain>
    </source>
</reference>
<comment type="cofactor">
    <cofactor evidence="1">
        <name>Mg(2+)</name>
        <dbReference type="ChEBI" id="CHEBI:18420"/>
    </cofactor>
</comment>
<evidence type="ECO:0000313" key="19">
    <source>
        <dbReference type="EMBL" id="MBN3319599.1"/>
    </source>
</evidence>
<proteinExistence type="predicted"/>
<keyword evidence="4" id="KW-0963">Cytoplasm</keyword>
<dbReference type="FunFam" id="3.30.200.20:FF:000003">
    <property type="entry name" value="Non-specific serine/threonine protein kinase"/>
    <property type="match status" value="1"/>
</dbReference>
<feature type="domain" description="UBA" evidence="18">
    <location>
        <begin position="423"/>
        <end position="463"/>
    </location>
</feature>
<evidence type="ECO:0000256" key="9">
    <source>
        <dbReference type="ARBA" id="ARBA00022741"/>
    </source>
</evidence>
<dbReference type="InterPro" id="IPR000719">
    <property type="entry name" value="Prot_kinase_dom"/>
</dbReference>
<dbReference type="PANTHER" id="PTHR24346:SF38">
    <property type="entry name" value="NON-SPECIFIC SERINE_THREONINE PROTEIN KINASE"/>
    <property type="match status" value="1"/>
</dbReference>
<dbReference type="CDD" id="cd14409">
    <property type="entry name" value="UBA_SIK2"/>
    <property type="match status" value="1"/>
</dbReference>
<comment type="subcellular location">
    <subcellularLocation>
        <location evidence="2">Cytoplasm</location>
    </subcellularLocation>
</comment>
<evidence type="ECO:0000256" key="11">
    <source>
        <dbReference type="ARBA" id="ARBA00022840"/>
    </source>
</evidence>
<name>A0A8J7NX00_ATRSP</name>
<keyword evidence="6" id="KW-0597">Phosphoprotein</keyword>
<dbReference type="InterPro" id="IPR015940">
    <property type="entry name" value="UBA"/>
</dbReference>
<evidence type="ECO:0000256" key="15">
    <source>
        <dbReference type="PROSITE-ProRule" id="PRU10141"/>
    </source>
</evidence>
<comment type="catalytic activity">
    <reaction evidence="14">
        <text>L-seryl-[protein] + ATP = O-phospho-L-seryl-[protein] + ADP + H(+)</text>
        <dbReference type="Rhea" id="RHEA:17989"/>
        <dbReference type="Rhea" id="RHEA-COMP:9863"/>
        <dbReference type="Rhea" id="RHEA-COMP:11604"/>
        <dbReference type="ChEBI" id="CHEBI:15378"/>
        <dbReference type="ChEBI" id="CHEBI:29999"/>
        <dbReference type="ChEBI" id="CHEBI:30616"/>
        <dbReference type="ChEBI" id="CHEBI:83421"/>
        <dbReference type="ChEBI" id="CHEBI:456216"/>
        <dbReference type="EC" id="2.7.11.1"/>
    </reaction>
</comment>
<evidence type="ECO:0000256" key="7">
    <source>
        <dbReference type="ARBA" id="ARBA00022679"/>
    </source>
</evidence>
<gene>
    <name evidence="19" type="primary">Sik2</name>
    <name evidence="19" type="ORF">GTO95_0006518</name>
</gene>
<comment type="catalytic activity">
    <reaction evidence="13">
        <text>L-threonyl-[protein] + ATP = O-phospho-L-threonyl-[protein] + ADP + H(+)</text>
        <dbReference type="Rhea" id="RHEA:46608"/>
        <dbReference type="Rhea" id="RHEA-COMP:11060"/>
        <dbReference type="Rhea" id="RHEA-COMP:11605"/>
        <dbReference type="ChEBI" id="CHEBI:15378"/>
        <dbReference type="ChEBI" id="CHEBI:30013"/>
        <dbReference type="ChEBI" id="CHEBI:30616"/>
        <dbReference type="ChEBI" id="CHEBI:61977"/>
        <dbReference type="ChEBI" id="CHEBI:456216"/>
        <dbReference type="EC" id="2.7.11.1"/>
    </reaction>
</comment>
<sequence length="1218" mass="134649">MVMADTHQKPTHRGPVRVGFYDIERTLGKGNFAVVKLARHRITKTEASTVAIKIIDKSQLDSVNLEKIYREVQIMKILDHPHIIKLYQAGELWRSVSLPPWAPGPLFSPQRELEKEEGNSLHNRLTERGWGSLALSPEPLFGPRAPPGRAGDSCQHRLSPPGPKADIHSVSLSLCTSLDADWPSSVSSPSCARVWCRAAVTVTGVLLWVMETKNMLYLVTEYAKNGEIFDYLASHGRLSEPEARRKFWQILSAVDYCHSRKIVHRDLKAENLLLDGHMNIKIADFGFGNFFQPGEPLATWCGSPPYAAPEVFEGQQYEGPQLDIWSMGVVLYVLVCGALPFDGPSLPVLRQRVLEGRFRIPYFMTEDCEHLIRRMLVLDPSKRLTVAQIKEHRWMTLEVPVQRPVLYQQAVAAPEEGEAAVGEHNEQVLRLMHSLGIDQHKTIESLQNKSYNHFAAIYYLLVERLKSHRSSFPVDQRLDARQRRPSTIAEQTVVKASSAPPPVGLLPQSVRLLRSPALPQASADSFTFPQSPCAPEPSLMEEEVGTPQASCSRLCSGFYRDFEENGSRQLRRSPQVTPGPDTSEEPEREGGEGGREWKRSQRTCSWTHSPAGLREAGRKKKRSRNSNAPCSTAPGLKTEPTQTRGQLGAKATSQLPRCRGCVPGSLARLVLAQRHPAGIAKQLGLAAGDSWKSHSLQRQRCQSVLPSLGWVSRQRSWGSGQQACGDGGVGRALGGVNGCLLDPLPPSTIRKAGPSSPSNMMETSIDEGIETEEPDSEEDPCQAFAALHTSRFGQRRHTLSEVTNQPGMVPSAGKLFNVGHNPSLGSVDSEYDMGFVHSDLSLLEDTPALNEVVLANTSITRMTPPFIGARPANPAMQALSSQKREAHNRSPISFREGRRASDTSLTQGLVAFRQHLQNLARTKGILELNKVQMLYEQMGPSDEPPLPDLLDAQQQQQGDLSHPQDGVSVYPSGPHPQILSRRQSLETQYLTHRLQKASLLANSPTSCQMFCKETPRSLEQQLQEHRLHQKRLYLQKQSQLQAYFNQMQIAEGSYPPRQALGHHQEPSGSQPEQGVPTQQQQQQQQPQPSAPQASPAFARVQPPLTPLLEPPPEPLTYEPYLGHYQDLQPMGVPPGLPVQSQPRDPLGYSYPAGDLALSPSPEPLYQEQYQYPADPGQPPPMGRAEGFSLRGSSEQTRGSLGADPGQLGQTVPAQIPEL</sequence>
<evidence type="ECO:0000256" key="4">
    <source>
        <dbReference type="ARBA" id="ARBA00022490"/>
    </source>
</evidence>
<feature type="domain" description="Protein kinase" evidence="17">
    <location>
        <begin position="21"/>
        <end position="395"/>
    </location>
</feature>
<evidence type="ECO:0000256" key="10">
    <source>
        <dbReference type="ARBA" id="ARBA00022777"/>
    </source>
</evidence>
<dbReference type="FunFam" id="1.10.510.10:FF:000154">
    <property type="entry name" value="Serine/threonine-protein kinase SIK2"/>
    <property type="match status" value="1"/>
</dbReference>
<keyword evidence="8" id="KW-0479">Metal-binding</keyword>
<dbReference type="InterPro" id="IPR008271">
    <property type="entry name" value="Ser/Thr_kinase_AS"/>
</dbReference>
<dbReference type="SMART" id="SM00220">
    <property type="entry name" value="S_TKc"/>
    <property type="match status" value="1"/>
</dbReference>
<feature type="compositionally biased region" description="Low complexity" evidence="16">
    <location>
        <begin position="948"/>
        <end position="960"/>
    </location>
</feature>
<dbReference type="GO" id="GO:0005737">
    <property type="term" value="C:cytoplasm"/>
    <property type="evidence" value="ECO:0007669"/>
    <property type="project" value="UniProtKB-SubCell"/>
</dbReference>
<dbReference type="EC" id="2.7.11.1" evidence="3"/>
<evidence type="ECO:0000256" key="8">
    <source>
        <dbReference type="ARBA" id="ARBA00022723"/>
    </source>
</evidence>
<feature type="non-terminal residue" evidence="19">
    <location>
        <position position="1218"/>
    </location>
</feature>
<dbReference type="CDD" id="cd14071">
    <property type="entry name" value="STKc_SIK"/>
    <property type="match status" value="1"/>
</dbReference>
<feature type="region of interest" description="Disordered" evidence="16">
    <location>
        <begin position="523"/>
        <end position="545"/>
    </location>
</feature>
<dbReference type="AlphaFoldDB" id="A0A8J7NX00"/>
<organism evidence="19 20">
    <name type="scientific">Atractosteus spatula</name>
    <name type="common">Alligator gar</name>
    <name type="synonym">Lepisosteus spatula</name>
    <dbReference type="NCBI Taxonomy" id="7917"/>
    <lineage>
        <taxon>Eukaryota</taxon>
        <taxon>Metazoa</taxon>
        <taxon>Chordata</taxon>
        <taxon>Craniata</taxon>
        <taxon>Vertebrata</taxon>
        <taxon>Euteleostomi</taxon>
        <taxon>Actinopterygii</taxon>
        <taxon>Neopterygii</taxon>
        <taxon>Holostei</taxon>
        <taxon>Semionotiformes</taxon>
        <taxon>Lepisosteidae</taxon>
        <taxon>Atractosteus</taxon>
    </lineage>
</organism>
<feature type="region of interest" description="Disordered" evidence="16">
    <location>
        <begin position="937"/>
        <end position="977"/>
    </location>
</feature>
<dbReference type="InterPro" id="IPR011009">
    <property type="entry name" value="Kinase-like_dom_sf"/>
</dbReference>
<comment type="caution">
    <text evidence="19">The sequence shown here is derived from an EMBL/GenBank/DDBJ whole genome shotgun (WGS) entry which is preliminary data.</text>
</comment>
<dbReference type="PROSITE" id="PS50011">
    <property type="entry name" value="PROTEIN_KINASE_DOM"/>
    <property type="match status" value="1"/>
</dbReference>
<dbReference type="GO" id="GO:0035556">
    <property type="term" value="P:intracellular signal transduction"/>
    <property type="evidence" value="ECO:0007669"/>
    <property type="project" value="TreeGrafter"/>
</dbReference>
<evidence type="ECO:0000259" key="18">
    <source>
        <dbReference type="PROSITE" id="PS50030"/>
    </source>
</evidence>
<keyword evidence="12" id="KW-0460">Magnesium</keyword>
<dbReference type="InterPro" id="IPR057380">
    <property type="entry name" value="UBA_SIK1/2/3"/>
</dbReference>
<dbReference type="Proteomes" id="UP000736164">
    <property type="component" value="Unassembled WGS sequence"/>
</dbReference>
<feature type="region of interest" description="Disordered" evidence="16">
    <location>
        <begin position="881"/>
        <end position="900"/>
    </location>
</feature>
<dbReference type="GO" id="GO:0046872">
    <property type="term" value="F:metal ion binding"/>
    <property type="evidence" value="ECO:0007669"/>
    <property type="project" value="UniProtKB-KW"/>
</dbReference>
<dbReference type="Pfam" id="PF23312">
    <property type="entry name" value="UBA_SIK3"/>
    <property type="match status" value="1"/>
</dbReference>
<feature type="region of interest" description="Disordered" evidence="16">
    <location>
        <begin position="1056"/>
        <end position="1096"/>
    </location>
</feature>
<accession>A0A8J7NX00</accession>
<evidence type="ECO:0000256" key="12">
    <source>
        <dbReference type="ARBA" id="ARBA00022842"/>
    </source>
</evidence>
<dbReference type="InterPro" id="IPR034672">
    <property type="entry name" value="SIK"/>
</dbReference>
<keyword evidence="9 15" id="KW-0547">Nucleotide-binding</keyword>
<feature type="compositionally biased region" description="Basic and acidic residues" evidence="16">
    <location>
        <begin position="588"/>
        <end position="599"/>
    </location>
</feature>
<dbReference type="GO" id="GO:0005524">
    <property type="term" value="F:ATP binding"/>
    <property type="evidence" value="ECO:0007669"/>
    <property type="project" value="UniProtKB-UniRule"/>
</dbReference>